<dbReference type="RefSeq" id="WP_146979703.1">
    <property type="nucleotide sequence ID" value="NZ_VOSM01000001.1"/>
</dbReference>
<proteinExistence type="predicted"/>
<protein>
    <submittedName>
        <fullName evidence="1">DUF790 family protein</fullName>
    </submittedName>
</protein>
<keyword evidence="2" id="KW-1185">Reference proteome</keyword>
<dbReference type="PANTHER" id="PTHR39640">
    <property type="entry name" value="VNG6129C"/>
    <property type="match status" value="1"/>
</dbReference>
<name>A0A5C6XHC4_9DELT</name>
<dbReference type="Proteomes" id="UP000321412">
    <property type="component" value="Unassembled WGS sequence"/>
</dbReference>
<dbReference type="PANTHER" id="PTHR39640:SF1">
    <property type="entry name" value="DUF790 FAMILY PROTEIN"/>
    <property type="match status" value="1"/>
</dbReference>
<evidence type="ECO:0000313" key="2">
    <source>
        <dbReference type="Proteomes" id="UP000321412"/>
    </source>
</evidence>
<dbReference type="OrthoDB" id="5292613at2"/>
<gene>
    <name evidence="1" type="ORF">FRC98_02420</name>
</gene>
<reference evidence="1 2" key="1">
    <citation type="submission" date="2019-08" db="EMBL/GenBank/DDBJ databases">
        <title>Bradymonadales sp. TMQ4.</title>
        <authorList>
            <person name="Liang Q."/>
        </authorList>
    </citation>
    <scope>NUCLEOTIDE SEQUENCE [LARGE SCALE GENOMIC DNA]</scope>
    <source>
        <strain evidence="1 2">TMQ4</strain>
    </source>
</reference>
<dbReference type="PIRSF" id="PIRSF019435">
    <property type="entry name" value="UCP019435"/>
    <property type="match status" value="1"/>
</dbReference>
<dbReference type="AlphaFoldDB" id="A0A5C6XHC4"/>
<organism evidence="1 2">
    <name type="scientific">Lujinxingia vulgaris</name>
    <dbReference type="NCBI Taxonomy" id="2600176"/>
    <lineage>
        <taxon>Bacteria</taxon>
        <taxon>Deltaproteobacteria</taxon>
        <taxon>Bradymonadales</taxon>
        <taxon>Lujinxingiaceae</taxon>
        <taxon>Lujinxingia</taxon>
    </lineage>
</organism>
<comment type="caution">
    <text evidence="1">The sequence shown here is derived from an EMBL/GenBank/DDBJ whole genome shotgun (WGS) entry which is preliminary data.</text>
</comment>
<sequence length="400" mass="44952">MLTSDLLRVKKTRGAIVPRYLDVEAPEALERAEALVSIFDDHLNKPRALVDERVEEAIGHGTDFLIWRGLAKLLYDRSAFEVRSEAEPSEVREALFLAAAEAGNPHREEARAAVLEEVGRAMGLSAQALEVALYADLEERQVLSSFKTIDAEGLLHRYNLALAQAVLYRALSLKISLQGQDSNRLRYLFQMLKFHRLMHRTERVKGGYVIEVDGPASVLKGGKRYGLSMASFLPAVLHLKGWQLEAVVDWDNKERTFELGPDQGLKSDRRVRGQWVAEEEQWFEERFPDQAPEGWELVRQGEVVDLGDNEVLVTDYVVREPDGGEVLLEIVGAWRASYLRRRLERLAELKSARPVILVVSERLRADREKMEAGVAGVVFFKGVILSDKVVEAASQALGLG</sequence>
<accession>A0A5C6XHC4</accession>
<dbReference type="Pfam" id="PF05626">
    <property type="entry name" value="DUF790"/>
    <property type="match status" value="1"/>
</dbReference>
<dbReference type="EMBL" id="VOSM01000001">
    <property type="protein sequence ID" value="TXD39274.1"/>
    <property type="molecule type" value="Genomic_DNA"/>
</dbReference>
<evidence type="ECO:0000313" key="1">
    <source>
        <dbReference type="EMBL" id="TXD39274.1"/>
    </source>
</evidence>
<dbReference type="InterPro" id="IPR008508">
    <property type="entry name" value="Bax1"/>
</dbReference>